<reference evidence="7" key="1">
    <citation type="submission" date="2020-02" db="EMBL/GenBank/DDBJ databases">
        <authorList>
            <person name="Meier V. D."/>
        </authorList>
    </citation>
    <scope>NUCLEOTIDE SEQUENCE</scope>
    <source>
        <strain evidence="7">AVDCRST_MAG40</strain>
    </source>
</reference>
<evidence type="ECO:0000256" key="1">
    <source>
        <dbReference type="ARBA" id="ARBA00000086"/>
    </source>
</evidence>
<dbReference type="Gene3D" id="1.10.1670.40">
    <property type="match status" value="1"/>
</dbReference>
<dbReference type="PANTHER" id="PTHR43003">
    <property type="entry name" value="DNA-3-METHYLADENINE GLYCOSYLASE"/>
    <property type="match status" value="1"/>
</dbReference>
<keyword evidence="7" id="KW-0378">Hydrolase</keyword>
<feature type="domain" description="HhH-GPD" evidence="6">
    <location>
        <begin position="46"/>
        <end position="200"/>
    </location>
</feature>
<dbReference type="InterPro" id="IPR011257">
    <property type="entry name" value="DNA_glycosylase"/>
</dbReference>
<proteinExistence type="inferred from homology"/>
<name>A0A6J4KEW3_9BACT</name>
<dbReference type="GO" id="GO:0032993">
    <property type="term" value="C:protein-DNA complex"/>
    <property type="evidence" value="ECO:0007669"/>
    <property type="project" value="TreeGrafter"/>
</dbReference>
<dbReference type="AlphaFoldDB" id="A0A6J4KEW3"/>
<dbReference type="InterPro" id="IPR051912">
    <property type="entry name" value="Alkylbase_DNA_Glycosylase/TA"/>
</dbReference>
<keyword evidence="7" id="KW-0326">Glycosidase</keyword>
<evidence type="ECO:0000256" key="2">
    <source>
        <dbReference type="ARBA" id="ARBA00010817"/>
    </source>
</evidence>
<dbReference type="PANTHER" id="PTHR43003:SF5">
    <property type="entry name" value="DNA-3-METHYLADENINE GLYCOSYLASE"/>
    <property type="match status" value="1"/>
</dbReference>
<evidence type="ECO:0000256" key="3">
    <source>
        <dbReference type="ARBA" id="ARBA00012000"/>
    </source>
</evidence>
<protein>
    <recommendedName>
        <fullName evidence="3">DNA-3-methyladenine glycosylase II</fullName>
        <ecNumber evidence="3">3.2.2.21</ecNumber>
    </recommendedName>
</protein>
<dbReference type="GO" id="GO:0032131">
    <property type="term" value="F:alkylated DNA binding"/>
    <property type="evidence" value="ECO:0007669"/>
    <property type="project" value="TreeGrafter"/>
</dbReference>
<sequence length="210" mass="22862">MSLPRAVAHLKRADPTLARLIRRLGPCTLEPRRDGTHFDAVLRAIVYQQLSGKAAGTILGRVYAIYGDRAPTPAELLATSDEALRAAGLSRQKQGYARDLAARVADGTLPVDALDAMDDEAIIAALASVKGVGRWTAQMFLMFRLGRLDVLPELDLGVQKGIQLAYGLERLPRPREVLEIGAVWAPYRSVAAWYFWRSLDNGDGQTAAAP</sequence>
<evidence type="ECO:0000313" key="7">
    <source>
        <dbReference type="EMBL" id="CAA9303995.1"/>
    </source>
</evidence>
<dbReference type="SMART" id="SM00478">
    <property type="entry name" value="ENDO3c"/>
    <property type="match status" value="1"/>
</dbReference>
<dbReference type="CDD" id="cd00056">
    <property type="entry name" value="ENDO3c"/>
    <property type="match status" value="1"/>
</dbReference>
<organism evidence="7">
    <name type="scientific">uncultured Gemmatimonadaceae bacterium</name>
    <dbReference type="NCBI Taxonomy" id="246130"/>
    <lineage>
        <taxon>Bacteria</taxon>
        <taxon>Pseudomonadati</taxon>
        <taxon>Gemmatimonadota</taxon>
        <taxon>Gemmatimonadia</taxon>
        <taxon>Gemmatimonadales</taxon>
        <taxon>Gemmatimonadaceae</taxon>
        <taxon>environmental samples</taxon>
    </lineage>
</organism>
<comment type="similarity">
    <text evidence="2">Belongs to the alkylbase DNA glycosidase AlkA family.</text>
</comment>
<dbReference type="FunFam" id="1.10.340.30:FF:000004">
    <property type="entry name" value="DNA-3-methyladenine glycosylase II"/>
    <property type="match status" value="1"/>
</dbReference>
<dbReference type="GO" id="GO:0008725">
    <property type="term" value="F:DNA-3-methyladenine glycosylase activity"/>
    <property type="evidence" value="ECO:0007669"/>
    <property type="project" value="TreeGrafter"/>
</dbReference>
<dbReference type="EC" id="3.2.2.21" evidence="3"/>
<dbReference type="GO" id="GO:0005737">
    <property type="term" value="C:cytoplasm"/>
    <property type="evidence" value="ECO:0007669"/>
    <property type="project" value="TreeGrafter"/>
</dbReference>
<comment type="catalytic activity">
    <reaction evidence="1">
        <text>Hydrolysis of alkylated DNA, releasing 3-methyladenine, 3-methylguanine, 7-methylguanine and 7-methyladenine.</text>
        <dbReference type="EC" id="3.2.2.21"/>
    </reaction>
</comment>
<dbReference type="Gene3D" id="1.10.340.30">
    <property type="entry name" value="Hypothetical protein, domain 2"/>
    <property type="match status" value="1"/>
</dbReference>
<dbReference type="EMBL" id="CADCTX010000156">
    <property type="protein sequence ID" value="CAA9303995.1"/>
    <property type="molecule type" value="Genomic_DNA"/>
</dbReference>
<dbReference type="SUPFAM" id="SSF48150">
    <property type="entry name" value="DNA-glycosylase"/>
    <property type="match status" value="1"/>
</dbReference>
<dbReference type="Pfam" id="PF00730">
    <property type="entry name" value="HhH-GPD"/>
    <property type="match status" value="1"/>
</dbReference>
<evidence type="ECO:0000259" key="6">
    <source>
        <dbReference type="SMART" id="SM00478"/>
    </source>
</evidence>
<dbReference type="InterPro" id="IPR003265">
    <property type="entry name" value="HhH-GPD_domain"/>
</dbReference>
<evidence type="ECO:0000256" key="4">
    <source>
        <dbReference type="ARBA" id="ARBA00022763"/>
    </source>
</evidence>
<dbReference type="GO" id="GO:0006285">
    <property type="term" value="P:base-excision repair, AP site formation"/>
    <property type="evidence" value="ECO:0007669"/>
    <property type="project" value="TreeGrafter"/>
</dbReference>
<gene>
    <name evidence="7" type="ORF">AVDCRST_MAG40-547</name>
</gene>
<dbReference type="GO" id="GO:0043916">
    <property type="term" value="F:DNA-7-methylguanine glycosylase activity"/>
    <property type="evidence" value="ECO:0007669"/>
    <property type="project" value="TreeGrafter"/>
</dbReference>
<keyword evidence="5" id="KW-0234">DNA repair</keyword>
<dbReference type="GO" id="GO:0006307">
    <property type="term" value="P:DNA alkylation repair"/>
    <property type="evidence" value="ECO:0007669"/>
    <property type="project" value="TreeGrafter"/>
</dbReference>
<keyword evidence="4" id="KW-0227">DNA damage</keyword>
<accession>A0A6J4KEW3</accession>
<evidence type="ECO:0000256" key="5">
    <source>
        <dbReference type="ARBA" id="ARBA00023204"/>
    </source>
</evidence>